<accession>A0A4Y2TTM8</accession>
<dbReference type="EMBL" id="BGPR01030461">
    <property type="protein sequence ID" value="GBO03004.1"/>
    <property type="molecule type" value="Genomic_DNA"/>
</dbReference>
<protein>
    <submittedName>
        <fullName evidence="1">Uncharacterized protein</fullName>
    </submittedName>
</protein>
<name>A0A4Y2TTM8_ARAVE</name>
<reference evidence="1 2" key="1">
    <citation type="journal article" date="2019" name="Sci. Rep.">
        <title>Orb-weaving spider Araneus ventricosus genome elucidates the spidroin gene catalogue.</title>
        <authorList>
            <person name="Kono N."/>
            <person name="Nakamura H."/>
            <person name="Ohtoshi R."/>
            <person name="Moran D.A.P."/>
            <person name="Shinohara A."/>
            <person name="Yoshida Y."/>
            <person name="Fujiwara M."/>
            <person name="Mori M."/>
            <person name="Tomita M."/>
            <person name="Arakawa K."/>
        </authorList>
    </citation>
    <scope>NUCLEOTIDE SEQUENCE [LARGE SCALE GENOMIC DNA]</scope>
</reference>
<dbReference type="Proteomes" id="UP000499080">
    <property type="component" value="Unassembled WGS sequence"/>
</dbReference>
<gene>
    <name evidence="1" type="ORF">AVEN_204056_1</name>
</gene>
<dbReference type="AlphaFoldDB" id="A0A4Y2TTM8"/>
<organism evidence="1 2">
    <name type="scientific">Araneus ventricosus</name>
    <name type="common">Orbweaver spider</name>
    <name type="synonym">Epeira ventricosa</name>
    <dbReference type="NCBI Taxonomy" id="182803"/>
    <lineage>
        <taxon>Eukaryota</taxon>
        <taxon>Metazoa</taxon>
        <taxon>Ecdysozoa</taxon>
        <taxon>Arthropoda</taxon>
        <taxon>Chelicerata</taxon>
        <taxon>Arachnida</taxon>
        <taxon>Araneae</taxon>
        <taxon>Araneomorphae</taxon>
        <taxon>Entelegynae</taxon>
        <taxon>Araneoidea</taxon>
        <taxon>Araneidae</taxon>
        <taxon>Araneus</taxon>
    </lineage>
</organism>
<evidence type="ECO:0000313" key="2">
    <source>
        <dbReference type="Proteomes" id="UP000499080"/>
    </source>
</evidence>
<comment type="caution">
    <text evidence="1">The sequence shown here is derived from an EMBL/GenBank/DDBJ whole genome shotgun (WGS) entry which is preliminary data.</text>
</comment>
<sequence>MVCVFDKTGTFTMKPRRGCELTGMQTAEEIATALDWIGYWAQKDVSGYAASEIVTAVVEQSATNAHDSGSANAVSRGLGILYSIVSCVIF</sequence>
<keyword evidence="2" id="KW-1185">Reference proteome</keyword>
<proteinExistence type="predicted"/>
<evidence type="ECO:0000313" key="1">
    <source>
        <dbReference type="EMBL" id="GBO03004.1"/>
    </source>
</evidence>